<evidence type="ECO:0000256" key="4">
    <source>
        <dbReference type="SAM" id="Phobius"/>
    </source>
</evidence>
<feature type="transmembrane region" description="Helical" evidence="4">
    <location>
        <begin position="85"/>
        <end position="102"/>
    </location>
</feature>
<sequence length="261" mass="28452">MAVLNLPLRLLTRWPLAALWAWLAAWLVYSVALALGLAGGPALALGAAAGAALGWLHAQRWRRFIVALGFPVSVLAQGWQAGQGIVGSLLWLAPLALLWWLYPRRSWSEAPLFPTPRGALDALPALAPLPPGARVLDAGCGVGDGLRELARAYPQARVEGVEWSRPLALLARWRVRAATVRRGDLWADDWAPFALVYVFQRPESMPRVWAKAVAELEVDAWLVSLDFAVPGVPPVASWQLPGGQFVWLYRPGRKETSKGAN</sequence>
<comment type="caution">
    <text evidence="6">The sequence shown here is derived from an EMBL/GenBank/DDBJ whole genome shotgun (WGS) entry which is preliminary data.</text>
</comment>
<keyword evidence="1 6" id="KW-0489">Methyltransferase</keyword>
<organism evidence="6 7">
    <name type="scientific">Pelomonas dachongensis</name>
    <dbReference type="NCBI Taxonomy" id="3299029"/>
    <lineage>
        <taxon>Bacteria</taxon>
        <taxon>Pseudomonadati</taxon>
        <taxon>Pseudomonadota</taxon>
        <taxon>Betaproteobacteria</taxon>
        <taxon>Burkholderiales</taxon>
        <taxon>Sphaerotilaceae</taxon>
        <taxon>Roseateles</taxon>
    </lineage>
</organism>
<dbReference type="GO" id="GO:0032259">
    <property type="term" value="P:methylation"/>
    <property type="evidence" value="ECO:0007669"/>
    <property type="project" value="UniProtKB-KW"/>
</dbReference>
<evidence type="ECO:0000313" key="6">
    <source>
        <dbReference type="EMBL" id="MFG6416745.1"/>
    </source>
</evidence>
<accession>A0ABW7ETA4</accession>
<reference evidence="6 7" key="1">
    <citation type="submission" date="2024-09" db="EMBL/GenBank/DDBJ databases">
        <title>Novel species of the genus Pelomonas and Roseateles isolated from streams.</title>
        <authorList>
            <person name="Lu H."/>
        </authorList>
    </citation>
    <scope>NUCLEOTIDE SEQUENCE [LARGE SCALE GENOMIC DNA]</scope>
    <source>
        <strain evidence="6 7">DC23W</strain>
    </source>
</reference>
<dbReference type="Gene3D" id="3.40.50.150">
    <property type="entry name" value="Vaccinia Virus protein VP39"/>
    <property type="match status" value="1"/>
</dbReference>
<gene>
    <name evidence="6" type="ORF">ACG02S_22870</name>
</gene>
<proteinExistence type="predicted"/>
<dbReference type="RefSeq" id="WP_394472809.1">
    <property type="nucleotide sequence ID" value="NZ_JBIGHY010000011.1"/>
</dbReference>
<protein>
    <submittedName>
        <fullName evidence="6">Class I SAM-dependent methyltransferase</fullName>
    </submittedName>
</protein>
<feature type="domain" description="Methyltransferase" evidence="5">
    <location>
        <begin position="135"/>
        <end position="205"/>
    </location>
</feature>
<keyword evidence="3" id="KW-0949">S-adenosyl-L-methionine</keyword>
<dbReference type="PANTHER" id="PTHR13610:SF9">
    <property type="entry name" value="FI06469P"/>
    <property type="match status" value="1"/>
</dbReference>
<keyword evidence="7" id="KW-1185">Reference proteome</keyword>
<dbReference type="Proteomes" id="UP001606300">
    <property type="component" value="Unassembled WGS sequence"/>
</dbReference>
<dbReference type="GO" id="GO:0008168">
    <property type="term" value="F:methyltransferase activity"/>
    <property type="evidence" value="ECO:0007669"/>
    <property type="project" value="UniProtKB-KW"/>
</dbReference>
<keyword evidence="2" id="KW-0808">Transferase</keyword>
<feature type="transmembrane region" description="Helical" evidence="4">
    <location>
        <begin position="20"/>
        <end position="49"/>
    </location>
</feature>
<dbReference type="EMBL" id="JBIGHY010000011">
    <property type="protein sequence ID" value="MFG6416745.1"/>
    <property type="molecule type" value="Genomic_DNA"/>
</dbReference>
<dbReference type="InterPro" id="IPR029063">
    <property type="entry name" value="SAM-dependent_MTases_sf"/>
</dbReference>
<dbReference type="Pfam" id="PF13649">
    <property type="entry name" value="Methyltransf_25"/>
    <property type="match status" value="1"/>
</dbReference>
<dbReference type="InterPro" id="IPR041698">
    <property type="entry name" value="Methyltransf_25"/>
</dbReference>
<evidence type="ECO:0000256" key="3">
    <source>
        <dbReference type="ARBA" id="ARBA00022691"/>
    </source>
</evidence>
<dbReference type="SUPFAM" id="SSF53335">
    <property type="entry name" value="S-adenosyl-L-methionine-dependent methyltransferases"/>
    <property type="match status" value="1"/>
</dbReference>
<keyword evidence="4" id="KW-1133">Transmembrane helix</keyword>
<keyword evidence="4" id="KW-0812">Transmembrane</keyword>
<evidence type="ECO:0000259" key="5">
    <source>
        <dbReference type="Pfam" id="PF13649"/>
    </source>
</evidence>
<dbReference type="CDD" id="cd02440">
    <property type="entry name" value="AdoMet_MTases"/>
    <property type="match status" value="1"/>
</dbReference>
<evidence type="ECO:0000256" key="2">
    <source>
        <dbReference type="ARBA" id="ARBA00022679"/>
    </source>
</evidence>
<evidence type="ECO:0000313" key="7">
    <source>
        <dbReference type="Proteomes" id="UP001606300"/>
    </source>
</evidence>
<name>A0ABW7ETA4_9BURK</name>
<keyword evidence="4" id="KW-0472">Membrane</keyword>
<evidence type="ECO:0000256" key="1">
    <source>
        <dbReference type="ARBA" id="ARBA00022603"/>
    </source>
</evidence>
<dbReference type="InterPro" id="IPR026170">
    <property type="entry name" value="FAM173A/B"/>
</dbReference>
<dbReference type="PANTHER" id="PTHR13610">
    <property type="entry name" value="METHYLTRANSFERASE DOMAIN-CONTAINING PROTEIN"/>
    <property type="match status" value="1"/>
</dbReference>